<dbReference type="AlphaFoldDB" id="A0A9R1VG77"/>
<accession>A0A9R1VG77</accession>
<evidence type="ECO:0000313" key="1">
    <source>
        <dbReference type="EMBL" id="KAJ0204180.1"/>
    </source>
</evidence>
<gene>
    <name evidence="1" type="ORF">LSAT_V11C500247390</name>
</gene>
<sequence length="156" mass="17839">MGVCGRLENSLSFVLIVLPVAEGRARDDRMALTIISHPRILEILYMIKDLVRRVDANSRILSVVITLFGDQSEASSNVEDFYGVELNVKGLKSLDESLDDNPYFYDSCATRKKLWGHDLTHHELFLYTHTKNHDGVTFLVDKAKKIHFYLNTIIKL</sequence>
<organism evidence="1 2">
    <name type="scientific">Lactuca sativa</name>
    <name type="common">Garden lettuce</name>
    <dbReference type="NCBI Taxonomy" id="4236"/>
    <lineage>
        <taxon>Eukaryota</taxon>
        <taxon>Viridiplantae</taxon>
        <taxon>Streptophyta</taxon>
        <taxon>Embryophyta</taxon>
        <taxon>Tracheophyta</taxon>
        <taxon>Spermatophyta</taxon>
        <taxon>Magnoliopsida</taxon>
        <taxon>eudicotyledons</taxon>
        <taxon>Gunneridae</taxon>
        <taxon>Pentapetalae</taxon>
        <taxon>asterids</taxon>
        <taxon>campanulids</taxon>
        <taxon>Asterales</taxon>
        <taxon>Asteraceae</taxon>
        <taxon>Cichorioideae</taxon>
        <taxon>Cichorieae</taxon>
        <taxon>Lactucinae</taxon>
        <taxon>Lactuca</taxon>
    </lineage>
</organism>
<comment type="caution">
    <text evidence="1">The sequence shown here is derived from an EMBL/GenBank/DDBJ whole genome shotgun (WGS) entry which is preliminary data.</text>
</comment>
<reference evidence="1 2" key="1">
    <citation type="journal article" date="2017" name="Nat. Commun.">
        <title>Genome assembly with in vitro proximity ligation data and whole-genome triplication in lettuce.</title>
        <authorList>
            <person name="Reyes-Chin-Wo S."/>
            <person name="Wang Z."/>
            <person name="Yang X."/>
            <person name="Kozik A."/>
            <person name="Arikit S."/>
            <person name="Song C."/>
            <person name="Xia L."/>
            <person name="Froenicke L."/>
            <person name="Lavelle D.O."/>
            <person name="Truco M.J."/>
            <person name="Xia R."/>
            <person name="Zhu S."/>
            <person name="Xu C."/>
            <person name="Xu H."/>
            <person name="Xu X."/>
            <person name="Cox K."/>
            <person name="Korf I."/>
            <person name="Meyers B.C."/>
            <person name="Michelmore R.W."/>
        </authorList>
    </citation>
    <scope>NUCLEOTIDE SEQUENCE [LARGE SCALE GENOMIC DNA]</scope>
    <source>
        <strain evidence="2">cv. Salinas</strain>
        <tissue evidence="1">Seedlings</tissue>
    </source>
</reference>
<proteinExistence type="predicted"/>
<name>A0A9R1VG77_LACSA</name>
<evidence type="ECO:0000313" key="2">
    <source>
        <dbReference type="Proteomes" id="UP000235145"/>
    </source>
</evidence>
<dbReference type="Proteomes" id="UP000235145">
    <property type="component" value="Unassembled WGS sequence"/>
</dbReference>
<protein>
    <submittedName>
        <fullName evidence="1">Uncharacterized protein</fullName>
    </submittedName>
</protein>
<dbReference type="EMBL" id="NBSK02000005">
    <property type="protein sequence ID" value="KAJ0204180.1"/>
    <property type="molecule type" value="Genomic_DNA"/>
</dbReference>
<keyword evidence="2" id="KW-1185">Reference proteome</keyword>